<evidence type="ECO:0000256" key="1">
    <source>
        <dbReference type="SAM" id="MobiDB-lite"/>
    </source>
</evidence>
<dbReference type="PROSITE" id="PS50213">
    <property type="entry name" value="FAS1"/>
    <property type="match status" value="2"/>
</dbReference>
<evidence type="ECO:0000259" key="2">
    <source>
        <dbReference type="PROSITE" id="PS50213"/>
    </source>
</evidence>
<reference evidence="3" key="1">
    <citation type="submission" date="2021-03" db="EMBL/GenBank/DDBJ databases">
        <authorList>
            <person name="Bekaert M."/>
        </authorList>
    </citation>
    <scope>NUCLEOTIDE SEQUENCE</scope>
</reference>
<feature type="region of interest" description="Disordered" evidence="1">
    <location>
        <begin position="33"/>
        <end position="64"/>
    </location>
</feature>
<dbReference type="FunFam" id="2.30.180.10:FF:000032">
    <property type="entry name" value="Fasciclin domain-containing protein, putative"/>
    <property type="match status" value="2"/>
</dbReference>
<gene>
    <name evidence="3" type="ORF">MEDL_1429</name>
</gene>
<dbReference type="Proteomes" id="UP000683360">
    <property type="component" value="Unassembled WGS sequence"/>
</dbReference>
<dbReference type="Gene3D" id="2.30.180.10">
    <property type="entry name" value="FAS1 domain"/>
    <property type="match status" value="2"/>
</dbReference>
<comment type="caution">
    <text evidence="3">The sequence shown here is derived from an EMBL/GenBank/DDBJ whole genome shotgun (WGS) entry which is preliminary data.</text>
</comment>
<feature type="compositionally biased region" description="Polar residues" evidence="1">
    <location>
        <begin position="35"/>
        <end position="48"/>
    </location>
</feature>
<dbReference type="InterPro" id="IPR050904">
    <property type="entry name" value="Adhesion/Biosynth-related"/>
</dbReference>
<keyword evidence="4" id="KW-1185">Reference proteome</keyword>
<dbReference type="InterPro" id="IPR000782">
    <property type="entry name" value="FAS1_domain"/>
</dbReference>
<dbReference type="GO" id="GO:0007155">
    <property type="term" value="P:cell adhesion"/>
    <property type="evidence" value="ECO:0007669"/>
    <property type="project" value="TreeGrafter"/>
</dbReference>
<feature type="domain" description="FAS1" evidence="2">
    <location>
        <begin position="106"/>
        <end position="250"/>
    </location>
</feature>
<protein>
    <recommendedName>
        <fullName evidence="2">FAS1 domain-containing protein</fullName>
    </recommendedName>
</protein>
<dbReference type="GO" id="GO:0031012">
    <property type="term" value="C:extracellular matrix"/>
    <property type="evidence" value="ECO:0007669"/>
    <property type="project" value="TreeGrafter"/>
</dbReference>
<dbReference type="EMBL" id="CAJPWZ010000101">
    <property type="protein sequence ID" value="CAG2185827.1"/>
    <property type="molecule type" value="Genomic_DNA"/>
</dbReference>
<sequence>MGSHTANNMDTIKMLQSKAARFVVGDNHRTISIPHLSQQPPIHNTARSPNYEHDHNAVTHCQPSNNLLNSQEQQSYKEDTLKDSLFFLQARNYDNYTNNYSSSTPSKQNRCSKATSLGANTLVDLIHKAGLTNTLANGGPFTVFAPSDQAFAAVPQEILQKLQSDKALLQKVLKYHVVSGMHYADEANNELIVPSLVPGLNIRVNIYQGGQASCFKHQWFLWVATVEGSKVVLTNQNASNGVIHVLDRVMYPLPDNTLLQYVASQPNLSQLVYSVIRADLQAELAGGPFTLFAPVDSAFDKLPAGFLSDNFLTLDGSRRLLRFHYVKGTFYSSGLKDGMMVPTVEGQNLRIRYTNGHVMVDNARVINPDINVANGVIHIIDTFLQPSNQTTASPHVIG</sequence>
<dbReference type="OrthoDB" id="286301at2759"/>
<organism evidence="3 4">
    <name type="scientific">Mytilus edulis</name>
    <name type="common">Blue mussel</name>
    <dbReference type="NCBI Taxonomy" id="6550"/>
    <lineage>
        <taxon>Eukaryota</taxon>
        <taxon>Metazoa</taxon>
        <taxon>Spiralia</taxon>
        <taxon>Lophotrochozoa</taxon>
        <taxon>Mollusca</taxon>
        <taxon>Bivalvia</taxon>
        <taxon>Autobranchia</taxon>
        <taxon>Pteriomorphia</taxon>
        <taxon>Mytilida</taxon>
        <taxon>Mytiloidea</taxon>
        <taxon>Mytilidae</taxon>
        <taxon>Mytilinae</taxon>
        <taxon>Mytilus</taxon>
    </lineage>
</organism>
<dbReference type="SMART" id="SM00554">
    <property type="entry name" value="FAS1"/>
    <property type="match status" value="2"/>
</dbReference>
<dbReference type="PANTHER" id="PTHR10900:SF124">
    <property type="entry name" value="FI05614P"/>
    <property type="match status" value="1"/>
</dbReference>
<dbReference type="GO" id="GO:0005615">
    <property type="term" value="C:extracellular space"/>
    <property type="evidence" value="ECO:0007669"/>
    <property type="project" value="TreeGrafter"/>
</dbReference>
<dbReference type="GO" id="GO:0030198">
    <property type="term" value="P:extracellular matrix organization"/>
    <property type="evidence" value="ECO:0007669"/>
    <property type="project" value="TreeGrafter"/>
</dbReference>
<dbReference type="GO" id="GO:0050839">
    <property type="term" value="F:cell adhesion molecule binding"/>
    <property type="evidence" value="ECO:0007669"/>
    <property type="project" value="TreeGrafter"/>
</dbReference>
<dbReference type="SUPFAM" id="SSF82153">
    <property type="entry name" value="FAS1 domain"/>
    <property type="match status" value="2"/>
</dbReference>
<dbReference type="InterPro" id="IPR036378">
    <property type="entry name" value="FAS1_dom_sf"/>
</dbReference>
<dbReference type="AlphaFoldDB" id="A0A8S3PT41"/>
<dbReference type="PANTHER" id="PTHR10900">
    <property type="entry name" value="PERIOSTIN-RELATED"/>
    <property type="match status" value="1"/>
</dbReference>
<evidence type="ECO:0000313" key="4">
    <source>
        <dbReference type="Proteomes" id="UP000683360"/>
    </source>
</evidence>
<name>A0A8S3PT41_MYTED</name>
<accession>A0A8S3PT41</accession>
<proteinExistence type="predicted"/>
<dbReference type="Pfam" id="PF02469">
    <property type="entry name" value="Fasciclin"/>
    <property type="match status" value="2"/>
</dbReference>
<feature type="domain" description="FAS1" evidence="2">
    <location>
        <begin position="255"/>
        <end position="384"/>
    </location>
</feature>
<evidence type="ECO:0000313" key="3">
    <source>
        <dbReference type="EMBL" id="CAG2185827.1"/>
    </source>
</evidence>